<dbReference type="RefSeq" id="WP_117313837.1">
    <property type="nucleotide sequence ID" value="NZ_JBHRUJ010000028.1"/>
</dbReference>
<dbReference type="Gene3D" id="1.10.443.10">
    <property type="entry name" value="Intergrase catalytic core"/>
    <property type="match status" value="1"/>
</dbReference>
<dbReference type="Pfam" id="PF14659">
    <property type="entry name" value="Phage_int_SAM_3"/>
    <property type="match status" value="1"/>
</dbReference>
<dbReference type="PROSITE" id="PS51900">
    <property type="entry name" value="CB"/>
    <property type="match status" value="1"/>
</dbReference>
<evidence type="ECO:0000256" key="1">
    <source>
        <dbReference type="ARBA" id="ARBA00008857"/>
    </source>
</evidence>
<evidence type="ECO:0000259" key="6">
    <source>
        <dbReference type="PROSITE" id="PS51898"/>
    </source>
</evidence>
<organism evidence="8 9">
    <name type="scientific">Planomicrobium okeanokoites</name>
    <name type="common">Planococcus okeanokoites</name>
    <name type="synonym">Flavobacterium okeanokoites</name>
    <dbReference type="NCBI Taxonomy" id="244"/>
    <lineage>
        <taxon>Bacteria</taxon>
        <taxon>Bacillati</taxon>
        <taxon>Bacillota</taxon>
        <taxon>Bacilli</taxon>
        <taxon>Bacillales</taxon>
        <taxon>Caryophanaceae</taxon>
        <taxon>Planomicrobium</taxon>
    </lineage>
</organism>
<protein>
    <submittedName>
        <fullName evidence="8">Tyrosine-type recombinase/integrase</fullName>
    </submittedName>
</protein>
<dbReference type="InterPro" id="IPR044068">
    <property type="entry name" value="CB"/>
</dbReference>
<evidence type="ECO:0000256" key="3">
    <source>
        <dbReference type="ARBA" id="ARBA00023125"/>
    </source>
</evidence>
<feature type="domain" description="Tyr recombinase" evidence="6">
    <location>
        <begin position="164"/>
        <end position="372"/>
    </location>
</feature>
<dbReference type="InterPro" id="IPR011010">
    <property type="entry name" value="DNA_brk_join_enz"/>
</dbReference>
<dbReference type="PANTHER" id="PTHR30349:SF64">
    <property type="entry name" value="PROPHAGE INTEGRASE INTD-RELATED"/>
    <property type="match status" value="1"/>
</dbReference>
<dbReference type="Pfam" id="PF00589">
    <property type="entry name" value="Phage_integrase"/>
    <property type="match status" value="1"/>
</dbReference>
<keyword evidence="3 5" id="KW-0238">DNA-binding</keyword>
<dbReference type="PANTHER" id="PTHR30349">
    <property type="entry name" value="PHAGE INTEGRASE-RELATED"/>
    <property type="match status" value="1"/>
</dbReference>
<keyword evidence="4" id="KW-0233">DNA recombination</keyword>
<feature type="domain" description="Core-binding (CB)" evidence="7">
    <location>
        <begin position="63"/>
        <end position="143"/>
    </location>
</feature>
<name>A0ABV7KT97_PLAOK</name>
<keyword evidence="9" id="KW-1185">Reference proteome</keyword>
<dbReference type="SUPFAM" id="SSF56349">
    <property type="entry name" value="DNA breaking-rejoining enzymes"/>
    <property type="match status" value="1"/>
</dbReference>
<dbReference type="EMBL" id="JBHRUJ010000028">
    <property type="protein sequence ID" value="MFC3212683.1"/>
    <property type="molecule type" value="Genomic_DNA"/>
</dbReference>
<evidence type="ECO:0000313" key="9">
    <source>
        <dbReference type="Proteomes" id="UP001595625"/>
    </source>
</evidence>
<dbReference type="InterPro" id="IPR010998">
    <property type="entry name" value="Integrase_recombinase_N"/>
</dbReference>
<dbReference type="InterPro" id="IPR013762">
    <property type="entry name" value="Integrase-like_cat_sf"/>
</dbReference>
<dbReference type="InterPro" id="IPR002104">
    <property type="entry name" value="Integrase_catalytic"/>
</dbReference>
<keyword evidence="2" id="KW-0229">DNA integration</keyword>
<dbReference type="CDD" id="cd01189">
    <property type="entry name" value="INT_ICEBs1_C_like"/>
    <property type="match status" value="1"/>
</dbReference>
<dbReference type="Gene3D" id="1.10.150.130">
    <property type="match status" value="1"/>
</dbReference>
<evidence type="ECO:0000256" key="4">
    <source>
        <dbReference type="ARBA" id="ARBA00023172"/>
    </source>
</evidence>
<evidence type="ECO:0000256" key="2">
    <source>
        <dbReference type="ARBA" id="ARBA00022908"/>
    </source>
</evidence>
<reference evidence="9" key="1">
    <citation type="journal article" date="2019" name="Int. J. Syst. Evol. Microbiol.">
        <title>The Global Catalogue of Microorganisms (GCM) 10K type strain sequencing project: providing services to taxonomists for standard genome sequencing and annotation.</title>
        <authorList>
            <consortium name="The Broad Institute Genomics Platform"/>
            <consortium name="The Broad Institute Genome Sequencing Center for Infectious Disease"/>
            <person name="Wu L."/>
            <person name="Ma J."/>
        </authorList>
    </citation>
    <scope>NUCLEOTIDE SEQUENCE [LARGE SCALE GENOMIC DNA]</scope>
    <source>
        <strain evidence="9">CCM 320</strain>
    </source>
</reference>
<comment type="similarity">
    <text evidence="1">Belongs to the 'phage' integrase family.</text>
</comment>
<accession>A0ABV7KT97</accession>
<comment type="caution">
    <text evidence="8">The sequence shown here is derived from an EMBL/GenBank/DDBJ whole genome shotgun (WGS) entry which is preliminary data.</text>
</comment>
<evidence type="ECO:0000256" key="5">
    <source>
        <dbReference type="PROSITE-ProRule" id="PRU01248"/>
    </source>
</evidence>
<sequence>MGSVQRLAKGKYKLTISQGFDEHGKRIRRYKTVDAKGKREAEQLLREFEKELEEETLAKGEAIRFGKFYELWKADYAIPHLEPSTLEIYRIVSKPILHHFRNHQLAAITGMQISQFLNNEKLNGKGSLEKKYNVLKSIFKWAVKWKYIKYNPMEGVKKPRNPQKEMEFYDRDEIREVLEEVKTMERKQQLKVKLAVVGGLRRGEVLAIAEDAVIWETNQIKVFRSVQFSTEGGLRLKRTKTGDSRIVTFPKWLMMELRLHYLEVLHHRAKLGHLWKGWEDTDGRQVTLLFADEYGKPLRPNSITQFWGKFMKRNPQLKRIRFQDLRHSMASLILSEGVNIKILQKRLGHKRANTTLNVYAHITEKDDKRASDVFDNLE</sequence>
<dbReference type="InterPro" id="IPR050090">
    <property type="entry name" value="Tyrosine_recombinase_XerCD"/>
</dbReference>
<evidence type="ECO:0000313" key="8">
    <source>
        <dbReference type="EMBL" id="MFC3212683.1"/>
    </source>
</evidence>
<gene>
    <name evidence="8" type="ORF">ACFOEJ_16565</name>
</gene>
<dbReference type="Proteomes" id="UP001595625">
    <property type="component" value="Unassembled WGS sequence"/>
</dbReference>
<proteinExistence type="inferred from homology"/>
<evidence type="ECO:0000259" key="7">
    <source>
        <dbReference type="PROSITE" id="PS51900"/>
    </source>
</evidence>
<dbReference type="InterPro" id="IPR004107">
    <property type="entry name" value="Integrase_SAM-like_N"/>
</dbReference>
<dbReference type="PROSITE" id="PS51898">
    <property type="entry name" value="TYR_RECOMBINASE"/>
    <property type="match status" value="1"/>
</dbReference>